<keyword evidence="5" id="KW-0653">Protein transport</keyword>
<feature type="region of interest" description="Disordered" evidence="6">
    <location>
        <begin position="248"/>
        <end position="267"/>
    </location>
</feature>
<keyword evidence="3 5" id="KW-1133">Transmembrane helix</keyword>
<evidence type="ECO:0000256" key="3">
    <source>
        <dbReference type="ARBA" id="ARBA00022989"/>
    </source>
</evidence>
<feature type="compositionally biased region" description="Low complexity" evidence="6">
    <location>
        <begin position="251"/>
        <end position="267"/>
    </location>
</feature>
<evidence type="ECO:0000313" key="8">
    <source>
        <dbReference type="Proteomes" id="UP000292136"/>
    </source>
</evidence>
<evidence type="ECO:0000256" key="2">
    <source>
        <dbReference type="ARBA" id="ARBA00022692"/>
    </source>
</evidence>
<dbReference type="EMBL" id="SHKM01000003">
    <property type="protein sequence ID" value="RZT75885.1"/>
    <property type="molecule type" value="Genomic_DNA"/>
</dbReference>
<comment type="subcellular location">
    <subcellularLocation>
        <location evidence="5">Cell membrane</location>
        <topology evidence="5">Multi-pass membrane protein</topology>
    </subcellularLocation>
    <subcellularLocation>
        <location evidence="1">Membrane</location>
        <topology evidence="1">Multi-pass membrane protein</topology>
    </subcellularLocation>
</comment>
<dbReference type="Proteomes" id="UP000292136">
    <property type="component" value="Unassembled WGS sequence"/>
</dbReference>
<feature type="transmembrane region" description="Helical" evidence="5">
    <location>
        <begin position="26"/>
        <end position="43"/>
    </location>
</feature>
<keyword evidence="2 5" id="KW-0812">Transmembrane</keyword>
<evidence type="ECO:0000313" key="7">
    <source>
        <dbReference type="EMBL" id="RZT75885.1"/>
    </source>
</evidence>
<feature type="transmembrane region" description="Helical" evidence="5">
    <location>
        <begin position="55"/>
        <end position="76"/>
    </location>
</feature>
<keyword evidence="5" id="KW-0811">Translocation</keyword>
<feature type="transmembrane region" description="Helical" evidence="5">
    <location>
        <begin position="82"/>
        <end position="101"/>
    </location>
</feature>
<dbReference type="PANTHER" id="PTHR30371:SF0">
    <property type="entry name" value="SEC-INDEPENDENT PROTEIN TRANSLOCASE PROTEIN TATC, CHLOROPLASTIC-RELATED"/>
    <property type="match status" value="1"/>
</dbReference>
<dbReference type="Pfam" id="PF00902">
    <property type="entry name" value="TatC"/>
    <property type="match status" value="1"/>
</dbReference>
<dbReference type="HAMAP" id="MF_00902">
    <property type="entry name" value="TatC"/>
    <property type="match status" value="1"/>
</dbReference>
<feature type="transmembrane region" description="Helical" evidence="5">
    <location>
        <begin position="113"/>
        <end position="140"/>
    </location>
</feature>
<comment type="function">
    <text evidence="5">Part of the twin-arginine translocation (Tat) system that transports large folded proteins containing a characteristic twin-arginine motif in their signal peptide across membranes. Together with TatB, TatC is part of a receptor directly interacting with Tat signal peptides.</text>
</comment>
<dbReference type="PANTHER" id="PTHR30371">
    <property type="entry name" value="SEC-INDEPENDENT PROTEIN TRANSLOCASE PROTEIN TATC"/>
    <property type="match status" value="1"/>
</dbReference>
<evidence type="ECO:0000256" key="5">
    <source>
        <dbReference type="HAMAP-Rule" id="MF_00902"/>
    </source>
</evidence>
<feature type="transmembrane region" description="Helical" evidence="5">
    <location>
        <begin position="160"/>
        <end position="186"/>
    </location>
</feature>
<evidence type="ECO:0000256" key="6">
    <source>
        <dbReference type="SAM" id="MobiDB-lite"/>
    </source>
</evidence>
<dbReference type="NCBIfam" id="TIGR00945">
    <property type="entry name" value="tatC"/>
    <property type="match status" value="1"/>
</dbReference>
<dbReference type="PRINTS" id="PR01840">
    <property type="entry name" value="TATCFAMILY"/>
</dbReference>
<dbReference type="InterPro" id="IPR002033">
    <property type="entry name" value="TatC"/>
</dbReference>
<sequence length="291" mass="31786">MSLDSQESGAAEESFLSHLVELRDRLIRALLAVLVVFVCLFPWSRELYTLLANPLLASLPAGGQMIATDVVGVFLVPMKITLMVAFLIALPYVLFQAWAFVAPGLYSHEKRLVLPLVFASVLLFFSGMAFAYFLVFPTVFGFMAKVAPEGVAWMTDIDKYLSFVLSTFVAFGVTFEVPVIVIVLVRIGLVDIAKLKEWRPYVIVGAFIIGAVFTPPDVLSQIMLAVPLWLLYELGIILASFIGRRPQPEVAAPAPSDPAPAAAPAADWQPMSAGEMDQALGHSQAPERKQD</sequence>
<name>A0ABY0IMC7_9RHOO</name>
<comment type="subunit">
    <text evidence="5">The Tat system comprises two distinct complexes: a TatABC complex, containing multiple copies of TatA, TatB and TatC subunits, and a separate TatA complex, containing only TatA subunits. Substrates initially bind to the TatABC complex, which probably triggers association of the separate TatA complex to form the active translocon.</text>
</comment>
<keyword evidence="4 5" id="KW-0472">Membrane</keyword>
<evidence type="ECO:0000256" key="4">
    <source>
        <dbReference type="ARBA" id="ARBA00023136"/>
    </source>
</evidence>
<keyword evidence="8" id="KW-1185">Reference proteome</keyword>
<organism evidence="7 8">
    <name type="scientific">Azospira oryzae</name>
    <dbReference type="NCBI Taxonomy" id="146939"/>
    <lineage>
        <taxon>Bacteria</taxon>
        <taxon>Pseudomonadati</taxon>
        <taxon>Pseudomonadota</taxon>
        <taxon>Betaproteobacteria</taxon>
        <taxon>Rhodocyclales</taxon>
        <taxon>Rhodocyclaceae</taxon>
        <taxon>Azospira</taxon>
    </lineage>
</organism>
<protein>
    <recommendedName>
        <fullName evidence="5">Sec-independent protein translocase protein TatC</fullName>
    </recommendedName>
</protein>
<feature type="transmembrane region" description="Helical" evidence="5">
    <location>
        <begin position="222"/>
        <end position="242"/>
    </location>
</feature>
<dbReference type="RefSeq" id="WP_130460138.1">
    <property type="nucleotide sequence ID" value="NZ_SHKM01000003.1"/>
</dbReference>
<feature type="transmembrane region" description="Helical" evidence="5">
    <location>
        <begin position="198"/>
        <end position="216"/>
    </location>
</feature>
<keyword evidence="5" id="KW-1003">Cell membrane</keyword>
<evidence type="ECO:0000256" key="1">
    <source>
        <dbReference type="ARBA" id="ARBA00004141"/>
    </source>
</evidence>
<comment type="similarity">
    <text evidence="5">Belongs to the TatC family.</text>
</comment>
<proteinExistence type="inferred from homology"/>
<comment type="caution">
    <text evidence="7">The sequence shown here is derived from an EMBL/GenBank/DDBJ whole genome shotgun (WGS) entry which is preliminary data.</text>
</comment>
<reference evidence="7 8" key="1">
    <citation type="submission" date="2019-02" db="EMBL/GenBank/DDBJ databases">
        <title>Genomic Encyclopedia of Type Strains, Phase IV (KMG-IV): sequencing the most valuable type-strain genomes for metagenomic binning, comparative biology and taxonomic classification.</title>
        <authorList>
            <person name="Goeker M."/>
        </authorList>
    </citation>
    <scope>NUCLEOTIDE SEQUENCE [LARGE SCALE GENOMIC DNA]</scope>
    <source>
        <strain evidence="7 8">DSM 21223</strain>
    </source>
</reference>
<gene>
    <name evidence="5" type="primary">tatC</name>
    <name evidence="7" type="ORF">EV678_3072</name>
</gene>
<keyword evidence="5" id="KW-0813">Transport</keyword>
<accession>A0ABY0IMC7</accession>